<dbReference type="EMBL" id="LOCQ01000056">
    <property type="protein sequence ID" value="OBV38807.1"/>
    <property type="molecule type" value="Genomic_DNA"/>
</dbReference>
<dbReference type="AlphaFoldDB" id="A0A1A7BZ73"/>
<feature type="region of interest" description="Disordered" evidence="1">
    <location>
        <begin position="92"/>
        <end position="111"/>
    </location>
</feature>
<dbReference type="STRING" id="1747903.ASR47_1007123"/>
<gene>
    <name evidence="2" type="ORF">ASR47_1007123</name>
</gene>
<evidence type="ECO:0000256" key="1">
    <source>
        <dbReference type="SAM" id="MobiDB-lite"/>
    </source>
</evidence>
<organism evidence="2 3">
    <name type="scientific">Janthinobacterium psychrotolerans</name>
    <dbReference type="NCBI Taxonomy" id="1747903"/>
    <lineage>
        <taxon>Bacteria</taxon>
        <taxon>Pseudomonadati</taxon>
        <taxon>Pseudomonadota</taxon>
        <taxon>Betaproteobacteria</taxon>
        <taxon>Burkholderiales</taxon>
        <taxon>Oxalobacteraceae</taxon>
        <taxon>Janthinobacterium</taxon>
    </lineage>
</organism>
<name>A0A1A7BZ73_9BURK</name>
<accession>A0A1A7BZ73</accession>
<evidence type="ECO:0000313" key="3">
    <source>
        <dbReference type="Proteomes" id="UP000092713"/>
    </source>
</evidence>
<dbReference type="Proteomes" id="UP000092713">
    <property type="component" value="Unassembled WGS sequence"/>
</dbReference>
<keyword evidence="3" id="KW-1185">Reference proteome</keyword>
<sequence>MSTSDLPADHDARRRLALLHLLVADHAPGALAAGILAQDLPRLHARQLLAQLRRLRAAQSNLLHYAGATEAQAQQAFGAAIAALKAELARRPHLPNKQEAKALRQAAAKRR</sequence>
<dbReference type="RefSeq" id="WP_150127813.1">
    <property type="nucleotide sequence ID" value="NZ_LOCQ01000056.1"/>
</dbReference>
<comment type="caution">
    <text evidence="2">The sequence shown here is derived from an EMBL/GenBank/DDBJ whole genome shotgun (WGS) entry which is preliminary data.</text>
</comment>
<protein>
    <submittedName>
        <fullName evidence="2">Uncharacterized protein</fullName>
    </submittedName>
</protein>
<reference evidence="2 3" key="1">
    <citation type="submission" date="2016-04" db="EMBL/GenBank/DDBJ databases">
        <title>Draft genome sequence of Janthinobacterium psychrotolerans sp. nov., isolated from freshwater sediments in Denmark.</title>
        <authorList>
            <person name="Gong X."/>
            <person name="Skrivergaard S."/>
            <person name="Korsgaard B.S."/>
            <person name="Schreiber L."/>
            <person name="Marshall I.P."/>
            <person name="Finster K."/>
            <person name="Schramm A."/>
        </authorList>
    </citation>
    <scope>NUCLEOTIDE SEQUENCE [LARGE SCALE GENOMIC DNA]</scope>
    <source>
        <strain evidence="2 3">S3-2</strain>
    </source>
</reference>
<proteinExistence type="predicted"/>
<evidence type="ECO:0000313" key="2">
    <source>
        <dbReference type="EMBL" id="OBV38807.1"/>
    </source>
</evidence>